<comment type="function">
    <text evidence="3">Required for maturation of urease via the functional incorporation of the urease nickel metallocenter.</text>
</comment>
<dbReference type="AlphaFoldDB" id="A0A8J7Z3Q6"/>
<dbReference type="GO" id="GO:0005737">
    <property type="term" value="C:cytoplasm"/>
    <property type="evidence" value="ECO:0007669"/>
    <property type="project" value="UniProtKB-SubCell"/>
</dbReference>
<dbReference type="InterPro" id="IPR002639">
    <property type="entry name" value="UreF"/>
</dbReference>
<evidence type="ECO:0000256" key="1">
    <source>
        <dbReference type="ARBA" id="ARBA00022988"/>
    </source>
</evidence>
<evidence type="ECO:0000313" key="4">
    <source>
        <dbReference type="EMBL" id="NDJ17558.1"/>
    </source>
</evidence>
<comment type="caution">
    <text evidence="4">The sequence shown here is derived from an EMBL/GenBank/DDBJ whole genome shotgun (WGS) entry which is preliminary data.</text>
</comment>
<dbReference type="PANTHER" id="PTHR33620">
    <property type="entry name" value="UREASE ACCESSORY PROTEIN F"/>
    <property type="match status" value="1"/>
</dbReference>
<dbReference type="EMBL" id="WVIE01000009">
    <property type="protein sequence ID" value="NDJ17558.1"/>
    <property type="molecule type" value="Genomic_DNA"/>
</dbReference>
<dbReference type="RefSeq" id="WP_162423073.1">
    <property type="nucleotide sequence ID" value="NZ_WVIE01000009.1"/>
</dbReference>
<comment type="subunit">
    <text evidence="3">UreD, UreF and UreG form a complex that acts as a GTP-hydrolysis-dependent molecular chaperone, activating the urease apoprotein by helping to assemble the nickel containing metallocenter of UreC. The UreE protein probably delivers the nickel.</text>
</comment>
<keyword evidence="2 3" id="KW-0143">Chaperone</keyword>
<protein>
    <recommendedName>
        <fullName evidence="3">Urease accessory protein UreF</fullName>
    </recommendedName>
</protein>
<sequence length="234" mass="25735">MDIHTKANAGETHAQNIRLLRLLQLASPVLPVGAYSYSEGIESLVQKGTISSADQLEQWLVQELQYGAVRLEAAMMLRSHRATVAQDLSVLETWNQWLSAARETEELRSQSLQMGRSLLRLFQALSPDFAPVPSDPCHFAIAFGLVAAAWHIETPWATLGYLHSWATNLVSAGIKLIPLGQTAGQQLLVNLDPTIAQATQDLLSLQDEDLSSSGWGLTLASMSHETLYSRLFRS</sequence>
<evidence type="ECO:0000256" key="3">
    <source>
        <dbReference type="HAMAP-Rule" id="MF_01385"/>
    </source>
</evidence>
<keyword evidence="1 3" id="KW-0996">Nickel insertion</keyword>
<reference evidence="4" key="1">
    <citation type="submission" date="2019-12" db="EMBL/GenBank/DDBJ databases">
        <title>High-Quality draft genome sequences of three cyanobacteria isolated from the limestone walls of the Old Cathedral of Coimbra.</title>
        <authorList>
            <person name="Tiago I."/>
            <person name="Soares F."/>
            <person name="Portugal A."/>
        </authorList>
    </citation>
    <scope>NUCLEOTIDE SEQUENCE</scope>
    <source>
        <strain evidence="4">A</strain>
    </source>
</reference>
<dbReference type="Proteomes" id="UP000646053">
    <property type="component" value="Unassembled WGS sequence"/>
</dbReference>
<name>A0A8J7Z3Q6_9CYAN</name>
<organism evidence="4 5">
    <name type="scientific">Myxacorys almedinensis A</name>
    <dbReference type="NCBI Taxonomy" id="2690445"/>
    <lineage>
        <taxon>Bacteria</taxon>
        <taxon>Bacillati</taxon>
        <taxon>Cyanobacteriota</taxon>
        <taxon>Cyanophyceae</taxon>
        <taxon>Leptolyngbyales</taxon>
        <taxon>Leptolyngbyaceae</taxon>
        <taxon>Myxacorys</taxon>
        <taxon>Myxacorys almedinensis</taxon>
    </lineage>
</organism>
<gene>
    <name evidence="3" type="primary">ureF</name>
    <name evidence="4" type="ORF">GS601_09690</name>
</gene>
<keyword evidence="3" id="KW-0963">Cytoplasm</keyword>
<proteinExistence type="inferred from homology"/>
<dbReference type="GO" id="GO:0016151">
    <property type="term" value="F:nickel cation binding"/>
    <property type="evidence" value="ECO:0007669"/>
    <property type="project" value="UniProtKB-UniRule"/>
</dbReference>
<evidence type="ECO:0000256" key="2">
    <source>
        <dbReference type="ARBA" id="ARBA00023186"/>
    </source>
</evidence>
<evidence type="ECO:0000313" key="5">
    <source>
        <dbReference type="Proteomes" id="UP000646053"/>
    </source>
</evidence>
<comment type="subcellular location">
    <subcellularLocation>
        <location evidence="3">Cytoplasm</location>
    </subcellularLocation>
</comment>
<accession>A0A8J7Z3Q6</accession>
<dbReference type="PANTHER" id="PTHR33620:SF1">
    <property type="entry name" value="UREASE ACCESSORY PROTEIN F"/>
    <property type="match status" value="1"/>
</dbReference>
<dbReference type="Pfam" id="PF01730">
    <property type="entry name" value="UreF"/>
    <property type="match status" value="1"/>
</dbReference>
<dbReference type="InterPro" id="IPR038277">
    <property type="entry name" value="UreF_sf"/>
</dbReference>
<dbReference type="HAMAP" id="MF_01385">
    <property type="entry name" value="UreF"/>
    <property type="match status" value="1"/>
</dbReference>
<comment type="similarity">
    <text evidence="3">Belongs to the UreF family.</text>
</comment>
<dbReference type="Gene3D" id="1.10.4190.10">
    <property type="entry name" value="Urease accessory protein UreF"/>
    <property type="match status" value="1"/>
</dbReference>
<dbReference type="PIRSF" id="PIRSF009467">
    <property type="entry name" value="Ureas_acces_UreF"/>
    <property type="match status" value="1"/>
</dbReference>
<keyword evidence="5" id="KW-1185">Reference proteome</keyword>